<gene>
    <name evidence="1" type="ORF">A4E84_20455</name>
</gene>
<reference evidence="2" key="1">
    <citation type="submission" date="2016-04" db="EMBL/GenBank/DDBJ databases">
        <authorList>
            <person name="Zhang B."/>
        </authorList>
    </citation>
    <scope>NUCLEOTIDE SEQUENCE [LARGE SCALE GENOMIC DNA]</scope>
    <source>
        <strain evidence="2">S10</strain>
    </source>
</reference>
<dbReference type="KEGG" id="stsi:A4E84_20455"/>
<organism evidence="1 2">
    <name type="scientific">Streptomyces qaidamensis</name>
    <dbReference type="NCBI Taxonomy" id="1783515"/>
    <lineage>
        <taxon>Bacteria</taxon>
        <taxon>Bacillati</taxon>
        <taxon>Actinomycetota</taxon>
        <taxon>Actinomycetes</taxon>
        <taxon>Kitasatosporales</taxon>
        <taxon>Streptomycetaceae</taxon>
        <taxon>Streptomyces</taxon>
        <taxon>Streptomyces aurantiacus group</taxon>
    </lineage>
</organism>
<dbReference type="Proteomes" id="UP000076096">
    <property type="component" value="Chromosome"/>
</dbReference>
<sequence length="110" mass="11773">MTEQIDFAASLSDQGRALKLAAELAAKNPPLPPAYITCSGITPYQLTVLVDHPGEFEAWREALNVAPEDVIPGVLTGKAKLSFDVSVARVSLHVWVTFPLAEVETEEAAA</sequence>
<evidence type="ECO:0000313" key="2">
    <source>
        <dbReference type="Proteomes" id="UP000076096"/>
    </source>
</evidence>
<name>A0A143C2B7_9ACTN</name>
<dbReference type="STRING" id="1783515.A4E84_20455"/>
<evidence type="ECO:0000313" key="1">
    <source>
        <dbReference type="EMBL" id="AMW11656.1"/>
    </source>
</evidence>
<keyword evidence="2" id="KW-1185">Reference proteome</keyword>
<dbReference type="AlphaFoldDB" id="A0A143C2B7"/>
<protein>
    <submittedName>
        <fullName evidence="1">Uncharacterized protein</fullName>
    </submittedName>
</protein>
<accession>A0A143C2B7</accession>
<proteinExistence type="predicted"/>
<dbReference type="EMBL" id="CP015098">
    <property type="protein sequence ID" value="AMW11656.1"/>
    <property type="molecule type" value="Genomic_DNA"/>
</dbReference>
<dbReference type="RefSeq" id="WP_062927970.1">
    <property type="nucleotide sequence ID" value="NZ_CP015098.1"/>
</dbReference>